<dbReference type="PANTHER" id="PTHR24343:SF137">
    <property type="entry name" value="SERINE_THREONINE-PROTEIN KINASE HRK1"/>
    <property type="match status" value="1"/>
</dbReference>
<dbReference type="EMBL" id="OZ037946">
    <property type="protein sequence ID" value="CAL1704371.1"/>
    <property type="molecule type" value="Genomic_DNA"/>
</dbReference>
<evidence type="ECO:0000256" key="2">
    <source>
        <dbReference type="ARBA" id="ARBA00022527"/>
    </source>
</evidence>
<dbReference type="SUPFAM" id="SSF56112">
    <property type="entry name" value="Protein kinase-like (PK-like)"/>
    <property type="match status" value="1"/>
</dbReference>
<sequence>MAAGDGGGRKERPSVPGMGRVCSLNLPSIYSSSLHHFAPPTPASSSLSTSTMLSARPMEPVAVAIPAALPGSPSDSRRHSPIISALHSPLLLDSPPQRPLASHHLQSPSFHLPSASASMQDFGVESASNPSVNPQEQAPSTPRRPIRSRSFLSASFSIRREPSPTSDPPDDPPPLPQTPQTSSSSRFPFSGRKVAATVPATPIMSSTPTATSPIHTPARTPDPDPPHTGTSKSLKAHNPLLDLKRFLNHHIPHPHHTSSRSVSAAATGISTPSDAHLFPSEQRRGSAFDQSSLLDVVPGLASTPGTPAAASTPGSGSSGQRTPEHTVPPSEAASIKSHRENRLTSFIRRDKEKSGPSSEKKTDVEHHREVNDLNGSVRNERVGKTPSPGSTNGYTTSSRSPPRTIESKPSRKSVASAKSSVIIRYTPPTSHHPIQSLSEATHAHLSKKYGKWGRILGSGAGGTVRLIKASSKHGGSIYAVKEFRPKRQGESEREYQKKTVDIVSDHGHYYEVMEYAPYDLFSVVMSGRMTRPEIYCVFRQICDGVEYLHSLGLAHRDLKLDNCVMTSSNVVKLIDFGTATVFHYPGKKTTMATGIVGSDPYLAPEVISEDSYDPRKTDVWSVAIIFMCMVLRRFPWKIPDSKVDPSFRAFVHANPDLSKKPERKPVKEKEQVEEVVPLTKALSRHPSALTAVYTVADPETIGESLAPYREQPDRGDSTESSTDGLSITDDSSSDSTSLTVPSIERVGETDAEKRARAEHFRASFQPGVSVLSRSTATLPALFGEMVKPTESPQDMDPSVRTFARPGNSTESLPASPMMSFNEPSIRSHVSQVVDLNEDELSTPTLKRKAEPTSEDTSTIASSVASTIELPPVGISPVKARDFAAVKEDEISNVVVVQEKITEAQEAEPTRKAADVSPKDRSKSEGHVTKRDTTVTPRRRPRADSRASVSTFHSGGAESIFRLLPRESRACIRRMMYIEPTSRCTLTDLLKGKGKSNDLLCGCNSHDKHSPRCEDHLDEPEEEDEGDDWLRSIRPCSDLVPGRQSLHTHIKVAIDEKANKRRFF</sequence>
<feature type="region of interest" description="Disordered" evidence="10">
    <location>
        <begin position="94"/>
        <end position="234"/>
    </location>
</feature>
<dbReference type="InterPro" id="IPR000719">
    <property type="entry name" value="Prot_kinase_dom"/>
</dbReference>
<feature type="region of interest" description="Disordered" evidence="10">
    <location>
        <begin position="904"/>
        <end position="950"/>
    </location>
</feature>
<dbReference type="PROSITE" id="PS00108">
    <property type="entry name" value="PROTEIN_KINASE_ST"/>
    <property type="match status" value="1"/>
</dbReference>
<feature type="compositionally biased region" description="Low complexity" evidence="10">
    <location>
        <begin position="720"/>
        <end position="739"/>
    </location>
</feature>
<evidence type="ECO:0000313" key="12">
    <source>
        <dbReference type="EMBL" id="CAL1704371.1"/>
    </source>
</evidence>
<reference evidence="13" key="1">
    <citation type="submission" date="2024-04" db="EMBL/GenBank/DDBJ databases">
        <authorList>
            <person name="Shaw F."/>
            <person name="Minotto A."/>
        </authorList>
    </citation>
    <scope>NUCLEOTIDE SEQUENCE [LARGE SCALE GENOMIC DNA]</scope>
</reference>
<proteinExistence type="predicted"/>
<protein>
    <recommendedName>
        <fullName evidence="1">non-specific serine/threonine protein kinase</fullName>
        <ecNumber evidence="1">2.7.11.1</ecNumber>
    </recommendedName>
</protein>
<evidence type="ECO:0000256" key="9">
    <source>
        <dbReference type="PROSITE-ProRule" id="PRU10141"/>
    </source>
</evidence>
<evidence type="ECO:0000259" key="11">
    <source>
        <dbReference type="PROSITE" id="PS50011"/>
    </source>
</evidence>
<feature type="compositionally biased region" description="Basic and acidic residues" evidence="10">
    <location>
        <begin position="745"/>
        <end position="754"/>
    </location>
</feature>
<feature type="domain" description="Protein kinase" evidence="11">
    <location>
        <begin position="450"/>
        <end position="768"/>
    </location>
</feature>
<organism evidence="12 13">
    <name type="scientific">Somion occarium</name>
    <dbReference type="NCBI Taxonomy" id="3059160"/>
    <lineage>
        <taxon>Eukaryota</taxon>
        <taxon>Fungi</taxon>
        <taxon>Dikarya</taxon>
        <taxon>Basidiomycota</taxon>
        <taxon>Agaricomycotina</taxon>
        <taxon>Agaricomycetes</taxon>
        <taxon>Polyporales</taxon>
        <taxon>Cerrenaceae</taxon>
        <taxon>Somion</taxon>
    </lineage>
</organism>
<gene>
    <name evidence="12" type="ORF">GFSPODELE1_LOCUS4979</name>
</gene>
<feature type="compositionally biased region" description="Basic and acidic residues" evidence="10">
    <location>
        <begin position="904"/>
        <end position="932"/>
    </location>
</feature>
<evidence type="ECO:0000313" key="13">
    <source>
        <dbReference type="Proteomes" id="UP001497453"/>
    </source>
</evidence>
<dbReference type="EC" id="2.7.11.1" evidence="1"/>
<feature type="region of interest" description="Disordered" evidence="10">
    <location>
        <begin position="837"/>
        <end position="860"/>
    </location>
</feature>
<keyword evidence="6 9" id="KW-0067">ATP-binding</keyword>
<feature type="compositionally biased region" description="Low complexity" evidence="10">
    <location>
        <begin position="298"/>
        <end position="319"/>
    </location>
</feature>
<feature type="region of interest" description="Disordered" evidence="10">
    <location>
        <begin position="250"/>
        <end position="417"/>
    </location>
</feature>
<keyword evidence="5" id="KW-0418">Kinase</keyword>
<comment type="catalytic activity">
    <reaction evidence="8">
        <text>L-seryl-[protein] + ATP = O-phospho-L-seryl-[protein] + ADP + H(+)</text>
        <dbReference type="Rhea" id="RHEA:17989"/>
        <dbReference type="Rhea" id="RHEA-COMP:9863"/>
        <dbReference type="Rhea" id="RHEA-COMP:11604"/>
        <dbReference type="ChEBI" id="CHEBI:15378"/>
        <dbReference type="ChEBI" id="CHEBI:29999"/>
        <dbReference type="ChEBI" id="CHEBI:30616"/>
        <dbReference type="ChEBI" id="CHEBI:83421"/>
        <dbReference type="ChEBI" id="CHEBI:456216"/>
        <dbReference type="EC" id="2.7.11.1"/>
    </reaction>
</comment>
<accession>A0ABP1D934</accession>
<feature type="compositionally biased region" description="Polar residues" evidence="10">
    <location>
        <begin position="104"/>
        <end position="119"/>
    </location>
</feature>
<feature type="compositionally biased region" description="Polar residues" evidence="10">
    <location>
        <begin position="126"/>
        <end position="138"/>
    </location>
</feature>
<keyword evidence="4 9" id="KW-0547">Nucleotide-binding</keyword>
<evidence type="ECO:0000256" key="10">
    <source>
        <dbReference type="SAM" id="MobiDB-lite"/>
    </source>
</evidence>
<evidence type="ECO:0000256" key="3">
    <source>
        <dbReference type="ARBA" id="ARBA00022679"/>
    </source>
</evidence>
<name>A0ABP1D934_9APHY</name>
<dbReference type="PROSITE" id="PS00107">
    <property type="entry name" value="PROTEIN_KINASE_ATP"/>
    <property type="match status" value="1"/>
</dbReference>
<evidence type="ECO:0000256" key="6">
    <source>
        <dbReference type="ARBA" id="ARBA00022840"/>
    </source>
</evidence>
<dbReference type="Proteomes" id="UP001497453">
    <property type="component" value="Chromosome 3"/>
</dbReference>
<feature type="region of interest" description="Disordered" evidence="10">
    <location>
        <begin position="704"/>
        <end position="754"/>
    </location>
</feature>
<comment type="catalytic activity">
    <reaction evidence="7">
        <text>L-threonyl-[protein] + ATP = O-phospho-L-threonyl-[protein] + ADP + H(+)</text>
        <dbReference type="Rhea" id="RHEA:46608"/>
        <dbReference type="Rhea" id="RHEA-COMP:11060"/>
        <dbReference type="Rhea" id="RHEA-COMP:11605"/>
        <dbReference type="ChEBI" id="CHEBI:15378"/>
        <dbReference type="ChEBI" id="CHEBI:30013"/>
        <dbReference type="ChEBI" id="CHEBI:30616"/>
        <dbReference type="ChEBI" id="CHEBI:61977"/>
        <dbReference type="ChEBI" id="CHEBI:456216"/>
        <dbReference type="EC" id="2.7.11.1"/>
    </reaction>
</comment>
<dbReference type="InterPro" id="IPR008271">
    <property type="entry name" value="Ser/Thr_kinase_AS"/>
</dbReference>
<dbReference type="PROSITE" id="PS50011">
    <property type="entry name" value="PROTEIN_KINASE_DOM"/>
    <property type="match status" value="1"/>
</dbReference>
<dbReference type="InterPro" id="IPR011009">
    <property type="entry name" value="Kinase-like_dom_sf"/>
</dbReference>
<feature type="binding site" evidence="9">
    <location>
        <position position="481"/>
    </location>
    <ligand>
        <name>ATP</name>
        <dbReference type="ChEBI" id="CHEBI:30616"/>
    </ligand>
</feature>
<evidence type="ECO:0000256" key="5">
    <source>
        <dbReference type="ARBA" id="ARBA00022777"/>
    </source>
</evidence>
<dbReference type="InterPro" id="IPR017441">
    <property type="entry name" value="Protein_kinase_ATP_BS"/>
</dbReference>
<evidence type="ECO:0000256" key="1">
    <source>
        <dbReference type="ARBA" id="ARBA00012513"/>
    </source>
</evidence>
<dbReference type="Gene3D" id="1.10.510.10">
    <property type="entry name" value="Transferase(Phosphotransferase) domain 1"/>
    <property type="match status" value="1"/>
</dbReference>
<feature type="compositionally biased region" description="Polar residues" evidence="10">
    <location>
        <begin position="387"/>
        <end position="401"/>
    </location>
</feature>
<dbReference type="PANTHER" id="PTHR24343">
    <property type="entry name" value="SERINE/THREONINE KINASE"/>
    <property type="match status" value="1"/>
</dbReference>
<keyword evidence="13" id="KW-1185">Reference proteome</keyword>
<feature type="compositionally biased region" description="Pro residues" evidence="10">
    <location>
        <begin position="165"/>
        <end position="177"/>
    </location>
</feature>
<feature type="compositionally biased region" description="Basic and acidic residues" evidence="10">
    <location>
        <begin position="337"/>
        <end position="371"/>
    </location>
</feature>
<feature type="compositionally biased region" description="Polar residues" evidence="10">
    <location>
        <begin position="203"/>
        <end position="214"/>
    </location>
</feature>
<evidence type="ECO:0000256" key="4">
    <source>
        <dbReference type="ARBA" id="ARBA00022741"/>
    </source>
</evidence>
<keyword evidence="2" id="KW-0723">Serine/threonine-protein kinase</keyword>
<dbReference type="Pfam" id="PF00069">
    <property type="entry name" value="Pkinase"/>
    <property type="match status" value="1"/>
</dbReference>
<evidence type="ECO:0000256" key="8">
    <source>
        <dbReference type="ARBA" id="ARBA00048679"/>
    </source>
</evidence>
<feature type="compositionally biased region" description="Polar residues" evidence="10">
    <location>
        <begin position="259"/>
        <end position="273"/>
    </location>
</feature>
<evidence type="ECO:0000256" key="7">
    <source>
        <dbReference type="ARBA" id="ARBA00047899"/>
    </source>
</evidence>
<keyword evidence="3" id="KW-0808">Transferase</keyword>
<dbReference type="SMART" id="SM00220">
    <property type="entry name" value="S_TKc"/>
    <property type="match status" value="1"/>
</dbReference>